<organism evidence="1 2">
    <name type="scientific">Salinarimonas soli</name>
    <dbReference type="NCBI Taxonomy" id="1638099"/>
    <lineage>
        <taxon>Bacteria</taxon>
        <taxon>Pseudomonadati</taxon>
        <taxon>Pseudomonadota</taxon>
        <taxon>Alphaproteobacteria</taxon>
        <taxon>Hyphomicrobiales</taxon>
        <taxon>Salinarimonadaceae</taxon>
        <taxon>Salinarimonas</taxon>
    </lineage>
</organism>
<dbReference type="AlphaFoldDB" id="A0A5B2VED6"/>
<evidence type="ECO:0000313" key="1">
    <source>
        <dbReference type="EMBL" id="KAA2237903.1"/>
    </source>
</evidence>
<comment type="caution">
    <text evidence="1">The sequence shown here is derived from an EMBL/GenBank/DDBJ whole genome shotgun (WGS) entry which is preliminary data.</text>
</comment>
<dbReference type="EMBL" id="VUOA01000017">
    <property type="protein sequence ID" value="KAA2237903.1"/>
    <property type="molecule type" value="Genomic_DNA"/>
</dbReference>
<evidence type="ECO:0000313" key="2">
    <source>
        <dbReference type="Proteomes" id="UP000323142"/>
    </source>
</evidence>
<accession>A0A5B2VED6</accession>
<dbReference type="Proteomes" id="UP000323142">
    <property type="component" value="Unassembled WGS sequence"/>
</dbReference>
<dbReference type="OrthoDB" id="7959907at2"/>
<sequence>MNAPVIPRAILRHHVATIEARFPLTFVGQLPRDCAAYVEGENRMVFLTAKKDGLNLLTFAQAQVELSDLLGRPVELVLLSGLKGREATELPRLAEPI</sequence>
<reference evidence="1 2" key="1">
    <citation type="submission" date="2019-09" db="EMBL/GenBank/DDBJ databases">
        <title>Salinarimonas rosea gen. nov., sp. nov., a new member of the a-2 subgroup of the Proteobacteria.</title>
        <authorList>
            <person name="Liu J."/>
        </authorList>
    </citation>
    <scope>NUCLEOTIDE SEQUENCE [LARGE SCALE GENOMIC DNA]</scope>
    <source>
        <strain evidence="1 2">BN140002</strain>
    </source>
</reference>
<gene>
    <name evidence="1" type="ORF">F0L46_07880</name>
</gene>
<name>A0A5B2VED6_9HYPH</name>
<protein>
    <submittedName>
        <fullName evidence="1">Uncharacterized protein</fullName>
    </submittedName>
</protein>
<proteinExistence type="predicted"/>
<keyword evidence="2" id="KW-1185">Reference proteome</keyword>
<dbReference type="RefSeq" id="WP_149816514.1">
    <property type="nucleotide sequence ID" value="NZ_VUOA01000017.1"/>
</dbReference>
<reference evidence="1 2" key="2">
    <citation type="submission" date="2019-09" db="EMBL/GenBank/DDBJ databases">
        <authorList>
            <person name="Jin C."/>
        </authorList>
    </citation>
    <scope>NUCLEOTIDE SEQUENCE [LARGE SCALE GENOMIC DNA]</scope>
    <source>
        <strain evidence="1 2">BN140002</strain>
    </source>
</reference>